<dbReference type="InterPro" id="IPR036388">
    <property type="entry name" value="WH-like_DNA-bd_sf"/>
</dbReference>
<keyword evidence="3" id="KW-0238">DNA-binding</keyword>
<dbReference type="GO" id="GO:0045892">
    <property type="term" value="P:negative regulation of DNA-templated transcription"/>
    <property type="evidence" value="ECO:0007669"/>
    <property type="project" value="InterPro"/>
</dbReference>
<dbReference type="AlphaFoldDB" id="A0A3A9AEZ2"/>
<dbReference type="Gene3D" id="1.10.10.10">
    <property type="entry name" value="Winged helix-like DNA-binding domain superfamily/Winged helix DNA-binding domain"/>
    <property type="match status" value="1"/>
</dbReference>
<proteinExistence type="inferred from homology"/>
<dbReference type="OrthoDB" id="9795583at2"/>
<evidence type="ECO:0000256" key="3">
    <source>
        <dbReference type="ARBA" id="ARBA00023125"/>
    </source>
</evidence>
<dbReference type="InterPro" id="IPR036390">
    <property type="entry name" value="WH_DNA-bd_sf"/>
</dbReference>
<evidence type="ECO:0000313" key="5">
    <source>
        <dbReference type="EMBL" id="RKI89949.1"/>
    </source>
</evidence>
<accession>A0A3A9AEZ2</accession>
<reference evidence="5 6" key="1">
    <citation type="submission" date="2018-09" db="EMBL/GenBank/DDBJ databases">
        <title>Murine metabolic-syndrome-specific gut microbial biobank.</title>
        <authorList>
            <person name="Liu C."/>
        </authorList>
    </citation>
    <scope>NUCLEOTIDE SEQUENCE [LARGE SCALE GENOMIC DNA]</scope>
    <source>
        <strain evidence="5 6">0.1xD8-82</strain>
    </source>
</reference>
<comment type="caution">
    <text evidence="5">The sequence shown here is derived from an EMBL/GenBank/DDBJ whole genome shotgun (WGS) entry which is preliminary data.</text>
</comment>
<sequence length="133" mass="15223">MKKLPEAEQELMMIIWDARRPVTRNEIEEKMCSDRNVMPSTVLTLLSRLEERGFVIKEKRGKINYYTAVREKGPYLKETGKKVLKNLFGNSLSVFAAALYGGEKLSDAEIDKLQSFLDEQRGAKGPEEPENKL</sequence>
<protein>
    <submittedName>
        <fullName evidence="5">BlaI/MecI/CopY family transcriptional regulator</fullName>
    </submittedName>
</protein>
<evidence type="ECO:0000256" key="1">
    <source>
        <dbReference type="ARBA" id="ARBA00011046"/>
    </source>
</evidence>
<evidence type="ECO:0000256" key="2">
    <source>
        <dbReference type="ARBA" id="ARBA00023015"/>
    </source>
</evidence>
<dbReference type="Pfam" id="PF03965">
    <property type="entry name" value="Penicillinase_R"/>
    <property type="match status" value="1"/>
</dbReference>
<organism evidence="5 6">
    <name type="scientific">Parablautia intestinalis</name>
    <dbReference type="NCBI Taxonomy" id="2320100"/>
    <lineage>
        <taxon>Bacteria</taxon>
        <taxon>Bacillati</taxon>
        <taxon>Bacillota</taxon>
        <taxon>Clostridia</taxon>
        <taxon>Lachnospirales</taxon>
        <taxon>Lachnospiraceae</taxon>
        <taxon>Parablautia</taxon>
    </lineage>
</organism>
<dbReference type="EMBL" id="RAYQ01000018">
    <property type="protein sequence ID" value="RKI89949.1"/>
    <property type="molecule type" value="Genomic_DNA"/>
</dbReference>
<comment type="similarity">
    <text evidence="1">Belongs to the BlaI transcriptional regulatory family.</text>
</comment>
<dbReference type="PIRSF" id="PIRSF019455">
    <property type="entry name" value="CopR_AtkY"/>
    <property type="match status" value="1"/>
</dbReference>
<keyword evidence="2" id="KW-0805">Transcription regulation</keyword>
<dbReference type="RefSeq" id="WP_120471347.1">
    <property type="nucleotide sequence ID" value="NZ_CATAJS010000023.1"/>
</dbReference>
<evidence type="ECO:0000313" key="6">
    <source>
        <dbReference type="Proteomes" id="UP000280696"/>
    </source>
</evidence>
<gene>
    <name evidence="5" type="ORF">D7V94_16065</name>
</gene>
<dbReference type="Gene3D" id="1.10.4040.10">
    <property type="entry name" value="Penicillinase repressor domain"/>
    <property type="match status" value="1"/>
</dbReference>
<name>A0A3A9AEZ2_9FIRM</name>
<dbReference type="GO" id="GO:0003677">
    <property type="term" value="F:DNA binding"/>
    <property type="evidence" value="ECO:0007669"/>
    <property type="project" value="UniProtKB-KW"/>
</dbReference>
<keyword evidence="4" id="KW-0804">Transcription</keyword>
<evidence type="ECO:0000256" key="4">
    <source>
        <dbReference type="ARBA" id="ARBA00023163"/>
    </source>
</evidence>
<dbReference type="InterPro" id="IPR005650">
    <property type="entry name" value="BlaI_family"/>
</dbReference>
<dbReference type="Proteomes" id="UP000280696">
    <property type="component" value="Unassembled WGS sequence"/>
</dbReference>
<keyword evidence="6" id="KW-1185">Reference proteome</keyword>
<dbReference type="SUPFAM" id="SSF46785">
    <property type="entry name" value="Winged helix' DNA-binding domain"/>
    <property type="match status" value="1"/>
</dbReference>